<evidence type="ECO:0000256" key="1">
    <source>
        <dbReference type="ARBA" id="ARBA00023015"/>
    </source>
</evidence>
<dbReference type="InterPro" id="IPR009057">
    <property type="entry name" value="Homeodomain-like_sf"/>
</dbReference>
<keyword evidence="3" id="KW-0804">Transcription</keyword>
<dbReference type="InterPro" id="IPR050109">
    <property type="entry name" value="HTH-type_TetR-like_transc_reg"/>
</dbReference>
<dbReference type="EMBL" id="JBHLWV010000005">
    <property type="protein sequence ID" value="MFC0313501.1"/>
    <property type="molecule type" value="Genomic_DNA"/>
</dbReference>
<gene>
    <name evidence="7" type="ORF">ACFFJD_01370</name>
</gene>
<dbReference type="Gene3D" id="1.10.357.10">
    <property type="entry name" value="Tetracycline Repressor, domain 2"/>
    <property type="match status" value="1"/>
</dbReference>
<evidence type="ECO:0000313" key="7">
    <source>
        <dbReference type="EMBL" id="MFC0313501.1"/>
    </source>
</evidence>
<evidence type="ECO:0000256" key="2">
    <source>
        <dbReference type="ARBA" id="ARBA00023125"/>
    </source>
</evidence>
<feature type="domain" description="HTH tetR-type" evidence="6">
    <location>
        <begin position="22"/>
        <end position="82"/>
    </location>
</feature>
<feature type="compositionally biased region" description="Polar residues" evidence="5">
    <location>
        <begin position="1"/>
        <end position="11"/>
    </location>
</feature>
<dbReference type="RefSeq" id="WP_382359773.1">
    <property type="nucleotide sequence ID" value="NZ_JBHLWV010000005.1"/>
</dbReference>
<sequence length="209" mass="22839">MATSDTATGASSVPRRTRMSPQQRRRQLLDFGEELATEQPLENVTIEAVAERAGVSRALIFHYFESKQDFHLALVQEWAEQMQARTLPPPDLDDPVAMLTASMSAYIDYVAENGDQFIAVLRGSLSADPAMRNVAESTRADLTRRILHHAPALGIEATAAVQAAVRGWTAFVEDVMIRWITDPQLTREQVLALLVGSLPALAGAASLVD</sequence>
<evidence type="ECO:0000256" key="3">
    <source>
        <dbReference type="ARBA" id="ARBA00023163"/>
    </source>
</evidence>
<evidence type="ECO:0000256" key="4">
    <source>
        <dbReference type="PROSITE-ProRule" id="PRU00335"/>
    </source>
</evidence>
<proteinExistence type="predicted"/>
<dbReference type="PANTHER" id="PTHR30055">
    <property type="entry name" value="HTH-TYPE TRANSCRIPTIONAL REGULATOR RUTR"/>
    <property type="match status" value="1"/>
</dbReference>
<evidence type="ECO:0000259" key="6">
    <source>
        <dbReference type="PROSITE" id="PS50977"/>
    </source>
</evidence>
<dbReference type="Pfam" id="PF21943">
    <property type="entry name" value="TetR_C_46"/>
    <property type="match status" value="1"/>
</dbReference>
<feature type="compositionally biased region" description="Basic residues" evidence="5">
    <location>
        <begin position="15"/>
        <end position="24"/>
    </location>
</feature>
<keyword evidence="1" id="KW-0805">Transcription regulation</keyword>
<comment type="caution">
    <text evidence="7">The sequence shown here is derived from an EMBL/GenBank/DDBJ whole genome shotgun (WGS) entry which is preliminary data.</text>
</comment>
<accession>A0ABV6H3R9</accession>
<dbReference type="Proteomes" id="UP001589783">
    <property type="component" value="Unassembled WGS sequence"/>
</dbReference>
<feature type="region of interest" description="Disordered" evidence="5">
    <location>
        <begin position="1"/>
        <end position="24"/>
    </location>
</feature>
<evidence type="ECO:0000313" key="8">
    <source>
        <dbReference type="Proteomes" id="UP001589783"/>
    </source>
</evidence>
<dbReference type="InterPro" id="IPR054129">
    <property type="entry name" value="DesT_TetR_C"/>
</dbReference>
<organism evidence="7 8">
    <name type="scientific">Gordonia phosphorivorans</name>
    <dbReference type="NCBI Taxonomy" id="1056982"/>
    <lineage>
        <taxon>Bacteria</taxon>
        <taxon>Bacillati</taxon>
        <taxon>Actinomycetota</taxon>
        <taxon>Actinomycetes</taxon>
        <taxon>Mycobacteriales</taxon>
        <taxon>Gordoniaceae</taxon>
        <taxon>Gordonia</taxon>
    </lineage>
</organism>
<evidence type="ECO:0000256" key="5">
    <source>
        <dbReference type="SAM" id="MobiDB-lite"/>
    </source>
</evidence>
<dbReference type="Pfam" id="PF00440">
    <property type="entry name" value="TetR_N"/>
    <property type="match status" value="1"/>
</dbReference>
<feature type="DNA-binding region" description="H-T-H motif" evidence="4">
    <location>
        <begin position="45"/>
        <end position="64"/>
    </location>
</feature>
<dbReference type="PANTHER" id="PTHR30055:SF174">
    <property type="entry name" value="TRANSCRIPTIONAL REGULATORY PROTEIN (PROBABLY TETR-FAMILY)-RELATED"/>
    <property type="match status" value="1"/>
</dbReference>
<reference evidence="7 8" key="1">
    <citation type="submission" date="2024-09" db="EMBL/GenBank/DDBJ databases">
        <authorList>
            <person name="Sun Q."/>
            <person name="Mori K."/>
        </authorList>
    </citation>
    <scope>NUCLEOTIDE SEQUENCE [LARGE SCALE GENOMIC DNA]</scope>
    <source>
        <strain evidence="7 8">CCM 7957</strain>
    </source>
</reference>
<dbReference type="PROSITE" id="PS50977">
    <property type="entry name" value="HTH_TETR_2"/>
    <property type="match status" value="1"/>
</dbReference>
<dbReference type="InterPro" id="IPR001647">
    <property type="entry name" value="HTH_TetR"/>
</dbReference>
<dbReference type="SUPFAM" id="SSF46689">
    <property type="entry name" value="Homeodomain-like"/>
    <property type="match status" value="1"/>
</dbReference>
<keyword evidence="8" id="KW-1185">Reference proteome</keyword>
<name>A0ABV6H3R9_9ACTN</name>
<keyword evidence="2 4" id="KW-0238">DNA-binding</keyword>
<protein>
    <submittedName>
        <fullName evidence="7">TetR/AcrR family transcriptional regulator</fullName>
    </submittedName>
</protein>